<dbReference type="EMBL" id="PQXL01000036">
    <property type="protein sequence ID" value="THV54027.1"/>
    <property type="molecule type" value="Genomic_DNA"/>
</dbReference>
<comment type="caution">
    <text evidence="2">The sequence shown here is derived from an EMBL/GenBank/DDBJ whole genome shotgun (WGS) entry which is preliminary data.</text>
</comment>
<feature type="transmembrane region" description="Helical" evidence="1">
    <location>
        <begin position="184"/>
        <end position="207"/>
    </location>
</feature>
<name>A0A4S8R7L9_9HELO</name>
<dbReference type="OrthoDB" id="10296170at2759"/>
<organism evidence="2 3">
    <name type="scientific">Botrytis galanthina</name>
    <dbReference type="NCBI Taxonomy" id="278940"/>
    <lineage>
        <taxon>Eukaryota</taxon>
        <taxon>Fungi</taxon>
        <taxon>Dikarya</taxon>
        <taxon>Ascomycota</taxon>
        <taxon>Pezizomycotina</taxon>
        <taxon>Leotiomycetes</taxon>
        <taxon>Helotiales</taxon>
        <taxon>Sclerotiniaceae</taxon>
        <taxon>Botrytis</taxon>
    </lineage>
</organism>
<keyword evidence="1" id="KW-0812">Transmembrane</keyword>
<accession>A0A4S8R7L9</accession>
<keyword evidence="1" id="KW-1133">Transmembrane helix</keyword>
<feature type="transmembrane region" description="Helical" evidence="1">
    <location>
        <begin position="14"/>
        <end position="33"/>
    </location>
</feature>
<dbReference type="Proteomes" id="UP000308671">
    <property type="component" value="Unassembled WGS sequence"/>
</dbReference>
<protein>
    <submittedName>
        <fullName evidence="2">Uncharacterized protein</fullName>
    </submittedName>
</protein>
<feature type="transmembrane region" description="Helical" evidence="1">
    <location>
        <begin position="106"/>
        <end position="125"/>
    </location>
</feature>
<evidence type="ECO:0000256" key="1">
    <source>
        <dbReference type="SAM" id="Phobius"/>
    </source>
</evidence>
<feature type="transmembrane region" description="Helical" evidence="1">
    <location>
        <begin position="213"/>
        <end position="232"/>
    </location>
</feature>
<feature type="transmembrane region" description="Helical" evidence="1">
    <location>
        <begin position="45"/>
        <end position="63"/>
    </location>
</feature>
<keyword evidence="1" id="KW-0472">Membrane</keyword>
<evidence type="ECO:0000313" key="3">
    <source>
        <dbReference type="Proteomes" id="UP000308671"/>
    </source>
</evidence>
<evidence type="ECO:0000313" key="2">
    <source>
        <dbReference type="EMBL" id="THV54027.1"/>
    </source>
</evidence>
<sequence length="318" mass="35743">MGIVSRWRVSADRWYLYVMLFYSSVAYSGILALDRFHLRPADDAAFQSVSPFFGPGVYLAWWLTTSSVLMRCLVEEPADGTTESDRNFSSQSATGRDSGLKYGADLISAIYYVAGVAIWSIYQIFHKNHAELVAGLVVLEAGADFCVVHILTTNTTAFSRIVALSLLLYSIQTHQAFLSPNHALAAGVNACVLLGFTSLWFCASWPLKLILRRWLTVFILGILWLFNFADFGTYATMPRTEVEFISLDQLAPFLGAILAITWSWRSELKTCWSAPIRFLRGSLGQLGQTLQAWNLRFLRKTMDQVQQIFQRETESGTL</sequence>
<keyword evidence="3" id="KW-1185">Reference proteome</keyword>
<dbReference type="AlphaFoldDB" id="A0A4S8R7L9"/>
<gene>
    <name evidence="2" type="ORF">BGAL_0036g00250</name>
</gene>
<reference evidence="2 3" key="1">
    <citation type="submission" date="2017-12" db="EMBL/GenBank/DDBJ databases">
        <title>Comparative genomics of Botrytis spp.</title>
        <authorList>
            <person name="Valero-Jimenez C.A."/>
            <person name="Tapia P."/>
            <person name="Veloso J."/>
            <person name="Silva-Moreno E."/>
            <person name="Staats M."/>
            <person name="Valdes J.H."/>
            <person name="Van Kan J.A.L."/>
        </authorList>
    </citation>
    <scope>NUCLEOTIDE SEQUENCE [LARGE SCALE GENOMIC DNA]</scope>
    <source>
        <strain evidence="2 3">MUCL435</strain>
    </source>
</reference>
<proteinExistence type="predicted"/>